<organism evidence="1 2">
    <name type="scientific">Advenella incenata</name>
    <dbReference type="NCBI Taxonomy" id="267800"/>
    <lineage>
        <taxon>Bacteria</taxon>
        <taxon>Pseudomonadati</taxon>
        <taxon>Pseudomonadota</taxon>
        <taxon>Betaproteobacteria</taxon>
        <taxon>Burkholderiales</taxon>
        <taxon>Alcaligenaceae</taxon>
    </lineage>
</organism>
<gene>
    <name evidence="1" type="ORF">EV681_0585</name>
</gene>
<dbReference type="EMBL" id="SHKO01000001">
    <property type="protein sequence ID" value="RZT98807.1"/>
    <property type="molecule type" value="Genomic_DNA"/>
</dbReference>
<comment type="caution">
    <text evidence="1">The sequence shown here is derived from an EMBL/GenBank/DDBJ whole genome shotgun (WGS) entry which is preliminary data.</text>
</comment>
<reference evidence="1 2" key="1">
    <citation type="submission" date="2019-02" db="EMBL/GenBank/DDBJ databases">
        <title>Genomic Encyclopedia of Type Strains, Phase IV (KMG-IV): sequencing the most valuable type-strain genomes for metagenomic binning, comparative biology and taxonomic classification.</title>
        <authorList>
            <person name="Goeker M."/>
        </authorList>
    </citation>
    <scope>NUCLEOTIDE SEQUENCE [LARGE SCALE GENOMIC DNA]</scope>
    <source>
        <strain evidence="1 2">DSM 23814</strain>
    </source>
</reference>
<evidence type="ECO:0000313" key="1">
    <source>
        <dbReference type="EMBL" id="RZT98807.1"/>
    </source>
</evidence>
<name>A0A4Q7VRE9_9BURK</name>
<accession>A0A4Q7VRE9</accession>
<protein>
    <submittedName>
        <fullName evidence="1">Uncharacterized protein</fullName>
    </submittedName>
</protein>
<proteinExistence type="predicted"/>
<dbReference type="Proteomes" id="UP000293398">
    <property type="component" value="Unassembled WGS sequence"/>
</dbReference>
<evidence type="ECO:0000313" key="2">
    <source>
        <dbReference type="Proteomes" id="UP000293398"/>
    </source>
</evidence>
<dbReference type="AlphaFoldDB" id="A0A4Q7VRE9"/>
<keyword evidence="2" id="KW-1185">Reference proteome</keyword>
<sequence length="47" mass="5447">MFERSNRNTGVIGSVHKVFLMAKLALDLTWTRCASQCKEIEYLNCRI</sequence>